<gene>
    <name evidence="1" type="ORF">HPB49_014901</name>
</gene>
<comment type="caution">
    <text evidence="1">The sequence shown here is derived from an EMBL/GenBank/DDBJ whole genome shotgun (WGS) entry which is preliminary data.</text>
</comment>
<evidence type="ECO:0000313" key="2">
    <source>
        <dbReference type="Proteomes" id="UP000821865"/>
    </source>
</evidence>
<dbReference type="EMBL" id="CM023476">
    <property type="protein sequence ID" value="KAH7941565.1"/>
    <property type="molecule type" value="Genomic_DNA"/>
</dbReference>
<evidence type="ECO:0000313" key="1">
    <source>
        <dbReference type="EMBL" id="KAH7941565.1"/>
    </source>
</evidence>
<organism evidence="1 2">
    <name type="scientific">Dermacentor silvarum</name>
    <name type="common">Tick</name>
    <dbReference type="NCBI Taxonomy" id="543639"/>
    <lineage>
        <taxon>Eukaryota</taxon>
        <taxon>Metazoa</taxon>
        <taxon>Ecdysozoa</taxon>
        <taxon>Arthropoda</taxon>
        <taxon>Chelicerata</taxon>
        <taxon>Arachnida</taxon>
        <taxon>Acari</taxon>
        <taxon>Parasitiformes</taxon>
        <taxon>Ixodida</taxon>
        <taxon>Ixodoidea</taxon>
        <taxon>Ixodidae</taxon>
        <taxon>Rhipicephalinae</taxon>
        <taxon>Dermacentor</taxon>
    </lineage>
</organism>
<keyword evidence="2" id="KW-1185">Reference proteome</keyword>
<sequence>MKGSAKKRAPRGDQGLISPVSPILSPQSRPLSPTAGTRNPVLQTGAATPWQQFALGGPKSANVLSPKTPARPRDNVQKSKPRPPSRAAWMSPSGAGGQLPLSPTVMSWESEAIDSRTTEGVAHSEFAEKPRLLLGIIPDDDEGSFEYSAHMAAYTVGFAAVLLFITLAASAYFPHCDNPVDCFDLNRELQRSRLVDVDPCEDMFEHVCGRWTSVYPEQQDLFEILNNRLRVSLLENIDQGSDTSSNAIDKASAAMTACMNVAEADIDHTATIRDVLRRRGLTFPARKVRSAREVLGILIALTLQDLLGVFFQLKLTPYLKAEDRFVFEFRYSETMFRYVTDVDVLESCVRAYDPNLGGTQNLAERLVAVEADVRTITEMHSGGVEYPQYYKFSEIDGVYYNNTQQEVYMTAQWWVDEINKHIPENSAINLASDILIKDRYALFLVIDVLRGYSTRSLHLQTYIAWKVIKYLSYAASSRMFFCHFPFDNVHWVNTFAKALDRCTSYIKLVIPHALLKLQVKHILDDQTINYTNTIADRIRHQMEVSYNFSWFDRESAKGLVERLRSIHQIIGVASKLRSNTALNSYYAHIPKSEAPFKFVDWLVEAHRAAAAHKKRFLQPSPDGTASVGRDDWELTGISVGAFYVIVYHIIYLPGSTLMPPFMVPYGPSSYNYGGIGKVIGHELTHAFDPKYLDLNPRGEKQVFYTPQFLQKFQELQDCIILQANKLTESAIAGNNSISESFADSAGVEAAYLAYRALPESDRLTGAGYYTADQTFFAAGCYMFCQAEEEYSEVSIYLPHSVRCNQPCLNTQEFANAFGCKEGSPMYPRHRCDVHDFLKIKQQGTR</sequence>
<reference evidence="1" key="1">
    <citation type="submission" date="2020-05" db="EMBL/GenBank/DDBJ databases">
        <title>Large-scale comparative analyses of tick genomes elucidate their genetic diversity and vector capacities.</title>
        <authorList>
            <person name="Jia N."/>
            <person name="Wang J."/>
            <person name="Shi W."/>
            <person name="Du L."/>
            <person name="Sun Y."/>
            <person name="Zhan W."/>
            <person name="Jiang J."/>
            <person name="Wang Q."/>
            <person name="Zhang B."/>
            <person name="Ji P."/>
            <person name="Sakyi L.B."/>
            <person name="Cui X."/>
            <person name="Yuan T."/>
            <person name="Jiang B."/>
            <person name="Yang W."/>
            <person name="Lam T.T.-Y."/>
            <person name="Chang Q."/>
            <person name="Ding S."/>
            <person name="Wang X."/>
            <person name="Zhu J."/>
            <person name="Ruan X."/>
            <person name="Zhao L."/>
            <person name="Wei J."/>
            <person name="Que T."/>
            <person name="Du C."/>
            <person name="Cheng J."/>
            <person name="Dai P."/>
            <person name="Han X."/>
            <person name="Huang E."/>
            <person name="Gao Y."/>
            <person name="Liu J."/>
            <person name="Shao H."/>
            <person name="Ye R."/>
            <person name="Li L."/>
            <person name="Wei W."/>
            <person name="Wang X."/>
            <person name="Wang C."/>
            <person name="Yang T."/>
            <person name="Huo Q."/>
            <person name="Li W."/>
            <person name="Guo W."/>
            <person name="Chen H."/>
            <person name="Zhou L."/>
            <person name="Ni X."/>
            <person name="Tian J."/>
            <person name="Zhou Y."/>
            <person name="Sheng Y."/>
            <person name="Liu T."/>
            <person name="Pan Y."/>
            <person name="Xia L."/>
            <person name="Li J."/>
            <person name="Zhao F."/>
            <person name="Cao W."/>
        </authorList>
    </citation>
    <scope>NUCLEOTIDE SEQUENCE</scope>
    <source>
        <strain evidence="1">Dsil-2018</strain>
    </source>
</reference>
<name>A0ACB8CFN6_DERSI</name>
<accession>A0ACB8CFN6</accession>
<protein>
    <submittedName>
        <fullName evidence="1">Uncharacterized protein</fullName>
    </submittedName>
</protein>
<proteinExistence type="predicted"/>
<dbReference type="Proteomes" id="UP000821865">
    <property type="component" value="Chromosome 7"/>
</dbReference>